<feature type="domain" description="Pyridoxamine 5'-phosphate oxidase N-terminal" evidence="7">
    <location>
        <begin position="39"/>
        <end position="157"/>
    </location>
</feature>
<proteinExistence type="inferred from homology"/>
<keyword evidence="10" id="KW-1185">Reference proteome</keyword>
<evidence type="ECO:0000256" key="1">
    <source>
        <dbReference type="ARBA" id="ARBA00001917"/>
    </source>
</evidence>
<dbReference type="Pfam" id="PF01243">
    <property type="entry name" value="PNPOx_N"/>
    <property type="match status" value="1"/>
</dbReference>
<evidence type="ECO:0000313" key="9">
    <source>
        <dbReference type="EMBL" id="MFD2257406.1"/>
    </source>
</evidence>
<reference evidence="10" key="1">
    <citation type="journal article" date="2019" name="Int. J. Syst. Evol. Microbiol.">
        <title>The Global Catalogue of Microorganisms (GCM) 10K type strain sequencing project: providing services to taxonomists for standard genome sequencing and annotation.</title>
        <authorList>
            <consortium name="The Broad Institute Genomics Platform"/>
            <consortium name="The Broad Institute Genome Sequencing Center for Infectious Disease"/>
            <person name="Wu L."/>
            <person name="Ma J."/>
        </authorList>
    </citation>
    <scope>NUCLEOTIDE SEQUENCE [LARGE SCALE GENOMIC DNA]</scope>
    <source>
        <strain evidence="10">CGMCC 4.7106</strain>
    </source>
</reference>
<evidence type="ECO:0000256" key="2">
    <source>
        <dbReference type="ARBA" id="ARBA00007301"/>
    </source>
</evidence>
<dbReference type="RefSeq" id="WP_386820691.1">
    <property type="nucleotide sequence ID" value="NZ_JBHUIT010000027.1"/>
</dbReference>
<comment type="caution">
    <text evidence="9">The sequence shown here is derived from an EMBL/GenBank/DDBJ whole genome shotgun (WGS) entry which is preliminary data.</text>
</comment>
<evidence type="ECO:0000313" key="10">
    <source>
        <dbReference type="Proteomes" id="UP001597375"/>
    </source>
</evidence>
<dbReference type="InterPro" id="IPR012349">
    <property type="entry name" value="Split_barrel_FMN-bd"/>
</dbReference>
<dbReference type="Proteomes" id="UP001597375">
    <property type="component" value="Unassembled WGS sequence"/>
</dbReference>
<dbReference type="NCBIfam" id="TIGR00558">
    <property type="entry name" value="pdxH"/>
    <property type="match status" value="1"/>
</dbReference>
<dbReference type="InterPro" id="IPR019576">
    <property type="entry name" value="Pyridoxamine_oxidase_dimer_C"/>
</dbReference>
<evidence type="ECO:0000256" key="4">
    <source>
        <dbReference type="ARBA" id="ARBA00022643"/>
    </source>
</evidence>
<keyword evidence="5 9" id="KW-0560">Oxidoreductase</keyword>
<comment type="cofactor">
    <cofactor evidence="1">
        <name>FMN</name>
        <dbReference type="ChEBI" id="CHEBI:58210"/>
    </cofactor>
</comment>
<dbReference type="InterPro" id="IPR019740">
    <property type="entry name" value="Pyridox_Oxase_CS"/>
</dbReference>
<dbReference type="PROSITE" id="PS01064">
    <property type="entry name" value="PYRIDOX_OXIDASE"/>
    <property type="match status" value="1"/>
</dbReference>
<gene>
    <name evidence="9" type="primary">pdxH</name>
    <name evidence="9" type="ORF">ACFSSA_12045</name>
</gene>
<dbReference type="InterPro" id="IPR000659">
    <property type="entry name" value="Pyridox_Oxase"/>
</dbReference>
<dbReference type="NCBIfam" id="NF004231">
    <property type="entry name" value="PRK05679.1"/>
    <property type="match status" value="1"/>
</dbReference>
<name>A0ABW5DCK6_9BACT</name>
<evidence type="ECO:0000256" key="3">
    <source>
        <dbReference type="ARBA" id="ARBA00022630"/>
    </source>
</evidence>
<protein>
    <recommendedName>
        <fullName evidence="6">Pyridoxamine 5'-phosphate oxidase</fullName>
        <ecNumber evidence="6">1.4.3.5</ecNumber>
    </recommendedName>
</protein>
<dbReference type="Pfam" id="PF10590">
    <property type="entry name" value="PNP_phzG_C"/>
    <property type="match status" value="1"/>
</dbReference>
<dbReference type="PIRSF" id="PIRSF000190">
    <property type="entry name" value="Pyd_amn-ph_oxd"/>
    <property type="match status" value="1"/>
</dbReference>
<evidence type="ECO:0000259" key="8">
    <source>
        <dbReference type="Pfam" id="PF10590"/>
    </source>
</evidence>
<dbReference type="InterPro" id="IPR011576">
    <property type="entry name" value="Pyridox_Oxase_N"/>
</dbReference>
<dbReference type="Gene3D" id="2.30.110.10">
    <property type="entry name" value="Electron Transport, Fmn-binding Protein, Chain A"/>
    <property type="match status" value="1"/>
</dbReference>
<keyword evidence="3" id="KW-0285">Flavoprotein</keyword>
<sequence length="212" mass="24465">MDLSDFRKEYSSRGLHREDLSDNPIDVFETWFKQATDLKVHEPNAMTLATISPEGTLAQRTVLLKAFDSKGFTFFTNYQSRKASHIAANPNVSILFPWITLERQVIIQGTAEKISPAESLKYFTTRPRESQIGAWVSNQSEVISSRKILLQKLEELKAKFKEGEIPLPSFWGGYRIVPQTIEFWQGGPARIHDRFQYTRINDQTWKIDRLSP</sequence>
<dbReference type="EMBL" id="JBHUIT010000027">
    <property type="protein sequence ID" value="MFD2257406.1"/>
    <property type="molecule type" value="Genomic_DNA"/>
</dbReference>
<evidence type="ECO:0000256" key="6">
    <source>
        <dbReference type="NCBIfam" id="TIGR00558"/>
    </source>
</evidence>
<dbReference type="HAMAP" id="MF_01629">
    <property type="entry name" value="PdxH"/>
    <property type="match status" value="1"/>
</dbReference>
<keyword evidence="4" id="KW-0288">FMN</keyword>
<dbReference type="GO" id="GO:0004733">
    <property type="term" value="F:pyridoxamine phosphate oxidase activity"/>
    <property type="evidence" value="ECO:0007669"/>
    <property type="project" value="UniProtKB-EC"/>
</dbReference>
<evidence type="ECO:0000256" key="5">
    <source>
        <dbReference type="ARBA" id="ARBA00023002"/>
    </source>
</evidence>
<feature type="domain" description="Pyridoxine 5'-phosphate oxidase dimerisation C-terminal" evidence="8">
    <location>
        <begin position="171"/>
        <end position="212"/>
    </location>
</feature>
<dbReference type="PANTHER" id="PTHR10851:SF0">
    <property type="entry name" value="PYRIDOXINE-5'-PHOSPHATE OXIDASE"/>
    <property type="match status" value="1"/>
</dbReference>
<evidence type="ECO:0000259" key="7">
    <source>
        <dbReference type="Pfam" id="PF01243"/>
    </source>
</evidence>
<comment type="similarity">
    <text evidence="2">Belongs to the pyridoxamine 5'-phosphate oxidase family.</text>
</comment>
<organism evidence="9 10">
    <name type="scientific">Luteolibacter algae</name>
    <dbReference type="NCBI Taxonomy" id="454151"/>
    <lineage>
        <taxon>Bacteria</taxon>
        <taxon>Pseudomonadati</taxon>
        <taxon>Verrucomicrobiota</taxon>
        <taxon>Verrucomicrobiia</taxon>
        <taxon>Verrucomicrobiales</taxon>
        <taxon>Verrucomicrobiaceae</taxon>
        <taxon>Luteolibacter</taxon>
    </lineage>
</organism>
<dbReference type="SUPFAM" id="SSF50475">
    <property type="entry name" value="FMN-binding split barrel"/>
    <property type="match status" value="1"/>
</dbReference>
<accession>A0ABW5DCK6</accession>
<dbReference type="EC" id="1.4.3.5" evidence="6"/>
<dbReference type="PANTHER" id="PTHR10851">
    <property type="entry name" value="PYRIDOXINE-5-PHOSPHATE OXIDASE"/>
    <property type="match status" value="1"/>
</dbReference>